<dbReference type="InterPro" id="IPR050697">
    <property type="entry name" value="Adenylyl/Guanylyl_Cyclase_3/4"/>
</dbReference>
<evidence type="ECO:0000259" key="1">
    <source>
        <dbReference type="PROSITE" id="PS50125"/>
    </source>
</evidence>
<dbReference type="EMBL" id="JAMOIM010000003">
    <property type="protein sequence ID" value="MCW6507492.1"/>
    <property type="molecule type" value="Genomic_DNA"/>
</dbReference>
<gene>
    <name evidence="2" type="ORF">M8523_05595</name>
</gene>
<dbReference type="Proteomes" id="UP001165667">
    <property type="component" value="Unassembled WGS sequence"/>
</dbReference>
<dbReference type="CDD" id="cd07302">
    <property type="entry name" value="CHD"/>
    <property type="match status" value="1"/>
</dbReference>
<dbReference type="Pfam" id="PF00211">
    <property type="entry name" value="Guanylate_cyc"/>
    <property type="match status" value="1"/>
</dbReference>
<dbReference type="PROSITE" id="PS50125">
    <property type="entry name" value="GUANYLATE_CYCLASE_2"/>
    <property type="match status" value="1"/>
</dbReference>
<dbReference type="PANTHER" id="PTHR43081">
    <property type="entry name" value="ADENYLATE CYCLASE, TERMINAL-DIFFERENTIATION SPECIFIC-RELATED"/>
    <property type="match status" value="1"/>
</dbReference>
<dbReference type="InterPro" id="IPR001054">
    <property type="entry name" value="A/G_cyclase"/>
</dbReference>
<dbReference type="GO" id="GO:0035556">
    <property type="term" value="P:intracellular signal transduction"/>
    <property type="evidence" value="ECO:0007669"/>
    <property type="project" value="InterPro"/>
</dbReference>
<comment type="caution">
    <text evidence="2">The sequence shown here is derived from an EMBL/GenBank/DDBJ whole genome shotgun (WGS) entry which is preliminary data.</text>
</comment>
<keyword evidence="3" id="KW-1185">Reference proteome</keyword>
<reference evidence="2" key="1">
    <citation type="submission" date="2022-05" db="EMBL/GenBank/DDBJ databases">
        <authorList>
            <person name="Pankratov T."/>
        </authorList>
    </citation>
    <scope>NUCLEOTIDE SEQUENCE</scope>
    <source>
        <strain evidence="2">BP6-180914</strain>
    </source>
</reference>
<organism evidence="2 3">
    <name type="scientific">Lichenifustis flavocetrariae</name>
    <dbReference type="NCBI Taxonomy" id="2949735"/>
    <lineage>
        <taxon>Bacteria</taxon>
        <taxon>Pseudomonadati</taxon>
        <taxon>Pseudomonadota</taxon>
        <taxon>Alphaproteobacteria</taxon>
        <taxon>Hyphomicrobiales</taxon>
        <taxon>Lichenihabitantaceae</taxon>
        <taxon>Lichenifustis</taxon>
    </lineage>
</organism>
<dbReference type="AlphaFoldDB" id="A0AA41YUW0"/>
<dbReference type="Gene3D" id="3.30.70.1230">
    <property type="entry name" value="Nucleotide cyclase"/>
    <property type="match status" value="1"/>
</dbReference>
<dbReference type="InterPro" id="IPR029787">
    <property type="entry name" value="Nucleotide_cyclase"/>
</dbReference>
<name>A0AA41YUW0_9HYPH</name>
<dbReference type="GO" id="GO:0006171">
    <property type="term" value="P:cAMP biosynthetic process"/>
    <property type="evidence" value="ECO:0007669"/>
    <property type="project" value="TreeGrafter"/>
</dbReference>
<sequence length="401" mass="43855">MNEIVSGHWPGSRTAILDWLMKDTASQPFIDNLLVEFCTRLRQEGVPVARSLMVVRTNHPEWMGARMLWRVGLTEAEIRTVDYDVLVRESYLQSPLKAVLDGEPMIRRQLHALDPRTDDFPLLADLREIGLTDYVIWPLVFTRGERHALSFAADGPEGFLPADIAHLADLIPAITLLTEIRLRSRLARTFLETYVGPHASEQILAGATRRGSGTTVEAVIVICDLRGFTALSELWPRDDVIAMLNEYFDAMSDPIAQHGGEILKFMGDGLLAIFPLKSPDAPAEALRAVTEARVAMAALNVDRGQRGLDPLAYGTGVHVGDVMYGNIGSRRRLDFTVIGPAVNVASRLETLTKTVGHGVLLSGAFVALAGAHPDFEPLGALSLPGVAHPTDVYALKERSSV</sequence>
<dbReference type="SMART" id="SM00044">
    <property type="entry name" value="CYCc"/>
    <property type="match status" value="1"/>
</dbReference>
<evidence type="ECO:0000313" key="3">
    <source>
        <dbReference type="Proteomes" id="UP001165667"/>
    </source>
</evidence>
<proteinExistence type="predicted"/>
<dbReference type="RefSeq" id="WP_282583862.1">
    <property type="nucleotide sequence ID" value="NZ_JAMOIM010000003.1"/>
</dbReference>
<dbReference type="SUPFAM" id="SSF55073">
    <property type="entry name" value="Nucleotide cyclase"/>
    <property type="match status" value="1"/>
</dbReference>
<accession>A0AA41YUW0</accession>
<protein>
    <submittedName>
        <fullName evidence="2">Adenylate/guanylate cyclase domain-containing protein</fullName>
    </submittedName>
</protein>
<dbReference type="PANTHER" id="PTHR43081:SF11">
    <property type="entry name" value="BLR2264 PROTEIN"/>
    <property type="match status" value="1"/>
</dbReference>
<evidence type="ECO:0000313" key="2">
    <source>
        <dbReference type="EMBL" id="MCW6507492.1"/>
    </source>
</evidence>
<feature type="domain" description="Guanylate cyclase" evidence="1">
    <location>
        <begin position="219"/>
        <end position="349"/>
    </location>
</feature>
<dbReference type="GO" id="GO:0004016">
    <property type="term" value="F:adenylate cyclase activity"/>
    <property type="evidence" value="ECO:0007669"/>
    <property type="project" value="UniProtKB-ARBA"/>
</dbReference>